<feature type="domain" description="Glycosyltransferase 2-like" evidence="8">
    <location>
        <begin position="204"/>
        <end position="416"/>
    </location>
</feature>
<dbReference type="AlphaFoldDB" id="A0A9W9NTA1"/>
<evidence type="ECO:0000256" key="3">
    <source>
        <dbReference type="ARBA" id="ARBA00022679"/>
    </source>
</evidence>
<keyword evidence="6 7" id="KW-0472">Membrane</keyword>
<evidence type="ECO:0000256" key="1">
    <source>
        <dbReference type="ARBA" id="ARBA00004141"/>
    </source>
</evidence>
<reference evidence="9" key="2">
    <citation type="journal article" date="2023" name="IMA Fungus">
        <title>Comparative genomic study of the Penicillium genus elucidates a diverse pangenome and 15 lateral gene transfer events.</title>
        <authorList>
            <person name="Petersen C."/>
            <person name="Sorensen T."/>
            <person name="Nielsen M.R."/>
            <person name="Sondergaard T.E."/>
            <person name="Sorensen J.L."/>
            <person name="Fitzpatrick D.A."/>
            <person name="Frisvad J.C."/>
            <person name="Nielsen K.L."/>
        </authorList>
    </citation>
    <scope>NUCLEOTIDE SEQUENCE</scope>
    <source>
        <strain evidence="9">IBT 23319</strain>
    </source>
</reference>
<comment type="caution">
    <text evidence="9">The sequence shown here is derived from an EMBL/GenBank/DDBJ whole genome shotgun (WGS) entry which is preliminary data.</text>
</comment>
<proteinExistence type="predicted"/>
<dbReference type="InterPro" id="IPR001173">
    <property type="entry name" value="Glyco_trans_2-like"/>
</dbReference>
<keyword evidence="4 7" id="KW-0812">Transmembrane</keyword>
<dbReference type="GeneID" id="81386191"/>
<dbReference type="SUPFAM" id="SSF53448">
    <property type="entry name" value="Nucleotide-diphospho-sugar transferases"/>
    <property type="match status" value="1"/>
</dbReference>
<evidence type="ECO:0000256" key="2">
    <source>
        <dbReference type="ARBA" id="ARBA00022676"/>
    </source>
</evidence>
<organism evidence="9 10">
    <name type="scientific">Penicillium citrinum</name>
    <dbReference type="NCBI Taxonomy" id="5077"/>
    <lineage>
        <taxon>Eukaryota</taxon>
        <taxon>Fungi</taxon>
        <taxon>Dikarya</taxon>
        <taxon>Ascomycota</taxon>
        <taxon>Pezizomycotina</taxon>
        <taxon>Eurotiomycetes</taxon>
        <taxon>Eurotiomycetidae</taxon>
        <taxon>Eurotiales</taxon>
        <taxon>Aspergillaceae</taxon>
        <taxon>Penicillium</taxon>
    </lineage>
</organism>
<sequence length="614" mass="69109">PSFNTMFRGTIVELPQNPQIFLGQRYRNCLHNVAQAAKWTSLIYIGIRFFLMWSTSERTWAMWMMFLLEAFFIHLNRKEQSLAILATKNPEKGPRKRLRLQGDEGLPRVDVLLPCCGEEIDVILQTVQAACTLDYPESHFRVLVLDDGGSSVLQKSISDLQLRWPHLSYNSRGRQSGQVFAKSGNLNYALTNLQQEFQPEFCAVLDADSIPTKEFLRATLPHLLMSPEAALVSTRQYFSNLPSGDPLSQTREHFYTCQNARLDILGNAIDSGSGAVFRRQSIVDVGLYPTYSFSEDWQLSLLLRGKGYKIFQVDEALQFGLVPTSLAGHIAQRKRWNIGHAQQIPAMLFWRSDEISPRLRLSIALNGFGIIFEEIGCFFGFAVVPLLLLCGHKLVPTTSLSTLSLQLALCFIVLCLSWAYELVQAASTGYRSAAFALLENKWLAGSNIYGILRFYLISAKPKGSFVTGSRENSYNRSSESSLSGRLYRDLGENGIIYSVILVLAMSLSMIYAFLRVISMPMHMKFVTVAWPQLLNIFILGLKCHSVPIMYLFDPPTYSKRAGISAEPSNLTELKTEKIPSQNEAIQETLKGMHEAGKHILRSQTIVELNDELLT</sequence>
<dbReference type="OrthoDB" id="72851at2759"/>
<dbReference type="InterPro" id="IPR050321">
    <property type="entry name" value="Glycosyltr_2/OpgH_subfam"/>
</dbReference>
<reference evidence="9" key="1">
    <citation type="submission" date="2022-11" db="EMBL/GenBank/DDBJ databases">
        <authorList>
            <person name="Petersen C."/>
        </authorList>
    </citation>
    <scope>NUCLEOTIDE SEQUENCE</scope>
    <source>
        <strain evidence="9">IBT 23319</strain>
    </source>
</reference>
<dbReference type="RefSeq" id="XP_056498575.1">
    <property type="nucleotide sequence ID" value="XM_056647024.1"/>
</dbReference>
<evidence type="ECO:0000313" key="10">
    <source>
        <dbReference type="Proteomes" id="UP001147733"/>
    </source>
</evidence>
<keyword evidence="3 9" id="KW-0808">Transferase</keyword>
<dbReference type="Gene3D" id="3.90.550.10">
    <property type="entry name" value="Spore Coat Polysaccharide Biosynthesis Protein SpsA, Chain A"/>
    <property type="match status" value="1"/>
</dbReference>
<comment type="subcellular location">
    <subcellularLocation>
        <location evidence="1">Membrane</location>
        <topology evidence="1">Multi-pass membrane protein</topology>
    </subcellularLocation>
</comment>
<keyword evidence="2" id="KW-0328">Glycosyltransferase</keyword>
<evidence type="ECO:0000256" key="7">
    <source>
        <dbReference type="SAM" id="Phobius"/>
    </source>
</evidence>
<dbReference type="EMBL" id="JAPQKT010000007">
    <property type="protein sequence ID" value="KAJ5224603.1"/>
    <property type="molecule type" value="Genomic_DNA"/>
</dbReference>
<dbReference type="GO" id="GO:0016020">
    <property type="term" value="C:membrane"/>
    <property type="evidence" value="ECO:0007669"/>
    <property type="project" value="UniProtKB-SubCell"/>
</dbReference>
<name>A0A9W9NTA1_PENCI</name>
<evidence type="ECO:0000256" key="6">
    <source>
        <dbReference type="ARBA" id="ARBA00023136"/>
    </source>
</evidence>
<gene>
    <name evidence="9" type="ORF">N7469_008106</name>
</gene>
<protein>
    <submittedName>
        <fullName evidence="9">Nucleotide-diphospho-sugar transferase</fullName>
    </submittedName>
</protein>
<dbReference type="GO" id="GO:0016757">
    <property type="term" value="F:glycosyltransferase activity"/>
    <property type="evidence" value="ECO:0007669"/>
    <property type="project" value="UniProtKB-KW"/>
</dbReference>
<feature type="transmembrane region" description="Helical" evidence="7">
    <location>
        <begin position="361"/>
        <end position="383"/>
    </location>
</feature>
<keyword evidence="5 7" id="KW-1133">Transmembrane helix</keyword>
<accession>A0A9W9NTA1</accession>
<dbReference type="InterPro" id="IPR029044">
    <property type="entry name" value="Nucleotide-diphossugar_trans"/>
</dbReference>
<evidence type="ECO:0000256" key="4">
    <source>
        <dbReference type="ARBA" id="ARBA00022692"/>
    </source>
</evidence>
<feature type="non-terminal residue" evidence="9">
    <location>
        <position position="1"/>
    </location>
</feature>
<dbReference type="CDD" id="cd06421">
    <property type="entry name" value="CESA_CelA_like"/>
    <property type="match status" value="1"/>
</dbReference>
<dbReference type="PANTHER" id="PTHR43867:SF7">
    <property type="entry name" value="CELLULOSE SYNTHASE (EUROFUNG)"/>
    <property type="match status" value="1"/>
</dbReference>
<feature type="transmembrane region" description="Helical" evidence="7">
    <location>
        <begin position="495"/>
        <end position="514"/>
    </location>
</feature>
<evidence type="ECO:0000259" key="8">
    <source>
        <dbReference type="Pfam" id="PF13632"/>
    </source>
</evidence>
<evidence type="ECO:0000256" key="5">
    <source>
        <dbReference type="ARBA" id="ARBA00022989"/>
    </source>
</evidence>
<dbReference type="Pfam" id="PF13632">
    <property type="entry name" value="Glyco_trans_2_3"/>
    <property type="match status" value="1"/>
</dbReference>
<keyword evidence="10" id="KW-1185">Reference proteome</keyword>
<dbReference type="Proteomes" id="UP001147733">
    <property type="component" value="Unassembled WGS sequence"/>
</dbReference>
<evidence type="ECO:0000313" key="9">
    <source>
        <dbReference type="EMBL" id="KAJ5224603.1"/>
    </source>
</evidence>
<feature type="transmembrane region" description="Helical" evidence="7">
    <location>
        <begin position="403"/>
        <end position="423"/>
    </location>
</feature>
<dbReference type="PANTHER" id="PTHR43867">
    <property type="entry name" value="CELLULOSE SYNTHASE CATALYTIC SUBUNIT A [UDP-FORMING]"/>
    <property type="match status" value="1"/>
</dbReference>